<feature type="domain" description="Coenzyme F420 hydrogenase/dehydrogenase beta subunit N-terminal" evidence="2">
    <location>
        <begin position="90"/>
        <end position="163"/>
    </location>
</feature>
<reference evidence="5" key="1">
    <citation type="submission" date="2016-01" db="EMBL/GenBank/DDBJ databases">
        <title>Complete genome sequence of Microbulbifer sp. CCB-MM1, a halophile isolated from Matang Mangrove Forest, Perak.</title>
        <authorList>
            <person name="Moh T.H."/>
            <person name="Dinesh B."/>
            <person name="Lau N.-S."/>
            <person name="Go F."/>
            <person name="Alexander Chong S.-C."/>
        </authorList>
    </citation>
    <scope>NUCLEOTIDE SEQUENCE [LARGE SCALE GENOMIC DNA]</scope>
    <source>
        <strain evidence="5">CCB-MM1</strain>
    </source>
</reference>
<dbReference type="GO" id="GO:0033354">
    <property type="term" value="P:chlorophyll cycle"/>
    <property type="evidence" value="ECO:0007669"/>
    <property type="project" value="TreeGrafter"/>
</dbReference>
<dbReference type="GO" id="GO:0090415">
    <property type="term" value="F:7-hydroxymethyl chlorophyll a reductase activity"/>
    <property type="evidence" value="ECO:0007669"/>
    <property type="project" value="TreeGrafter"/>
</dbReference>
<dbReference type="InterPro" id="IPR045220">
    <property type="entry name" value="FRHB/FDHB/HCAR-like"/>
</dbReference>
<accession>A0A1C9W5R0</accession>
<dbReference type="PANTHER" id="PTHR31332">
    <property type="entry name" value="7-HYDROXYMETHYL CHLOROPHYLL A REDUCTASE, CHLOROPLASTIC"/>
    <property type="match status" value="1"/>
</dbReference>
<dbReference type="Pfam" id="PF04422">
    <property type="entry name" value="FrhB_FdhB_N"/>
    <property type="match status" value="1"/>
</dbReference>
<dbReference type="AlphaFoldDB" id="A0A1C9W5R0"/>
<dbReference type="Proteomes" id="UP000095672">
    <property type="component" value="Chromosome"/>
</dbReference>
<dbReference type="InterPro" id="IPR007525">
    <property type="entry name" value="FrhB_FdhB_C"/>
</dbReference>
<dbReference type="PANTHER" id="PTHR31332:SF0">
    <property type="entry name" value="7-HYDROXYMETHYL CHLOROPHYLL A REDUCTASE, CHLOROPLASTIC"/>
    <property type="match status" value="1"/>
</dbReference>
<evidence type="ECO:0000313" key="5">
    <source>
        <dbReference type="Proteomes" id="UP000095672"/>
    </source>
</evidence>
<feature type="compositionally biased region" description="Basic and acidic residues" evidence="1">
    <location>
        <begin position="436"/>
        <end position="446"/>
    </location>
</feature>
<dbReference type="OrthoDB" id="3247493at2"/>
<feature type="region of interest" description="Disordered" evidence="1">
    <location>
        <begin position="415"/>
        <end position="446"/>
    </location>
</feature>
<sequence>MRKIKTIEEVRRSHLCTGCGVCASLEPQRFKMVDFIEEGRRPVVQTNAPPETGLAMAACPGVGLQHDYDVTDTELLSDLGPAWGPVYRVIEGHAGDPAVRFAGSSGGAATALALFCLEQRAMHGVLHTAADPEHPYLNRTVFSRDRSGLLAATGSRYAPSSPCDSLDQVLAADGPCVFIGKPCDVAALRRAQKNSPPLRDNIGLSIAFFCAGVPSTAATLALAKRQGAPSAAHIKSLRYRGNGWPGQWTLGYDDEHNNRQSSRTTYAESWHFLQKHRQWRCYVCADHTGEFADIAVGDPWHREIEAGEMGSSLIVARTRRGLELLQAAVDAGYLEEVRDDPSLLPRSQPNLIGARGNLWARLSVLRLFGACTPNYSGFALLRFWLSELSIAEKLHSLLGTVKRIFRKRLLHPAPTTAHPQITPQRVSTPVQLRQSDQSKQEVDVHV</sequence>
<feature type="compositionally biased region" description="Polar residues" evidence="1">
    <location>
        <begin position="417"/>
        <end position="435"/>
    </location>
</feature>
<dbReference type="EMBL" id="CP014143">
    <property type="protein sequence ID" value="AOS96482.1"/>
    <property type="molecule type" value="Genomic_DNA"/>
</dbReference>
<evidence type="ECO:0000259" key="3">
    <source>
        <dbReference type="Pfam" id="PF04432"/>
    </source>
</evidence>
<proteinExistence type="predicted"/>
<evidence type="ECO:0000256" key="1">
    <source>
        <dbReference type="SAM" id="MobiDB-lite"/>
    </source>
</evidence>
<dbReference type="STRING" id="1769779.AUP74_01017"/>
<dbReference type="Pfam" id="PF04432">
    <property type="entry name" value="FrhB_FdhB_C"/>
    <property type="match status" value="1"/>
</dbReference>
<gene>
    <name evidence="4" type="ORF">AUP74_01017</name>
</gene>
<dbReference type="PATRIC" id="fig|1769779.3.peg.1035"/>
<protein>
    <submittedName>
        <fullName evidence="4">Coenzyme F420-reducing hydrogenase subunit beta</fullName>
    </submittedName>
</protein>
<organism evidence="4 5">
    <name type="scientific">Microbulbifer aggregans</name>
    <dbReference type="NCBI Taxonomy" id="1769779"/>
    <lineage>
        <taxon>Bacteria</taxon>
        <taxon>Pseudomonadati</taxon>
        <taxon>Pseudomonadota</taxon>
        <taxon>Gammaproteobacteria</taxon>
        <taxon>Cellvibrionales</taxon>
        <taxon>Microbulbiferaceae</taxon>
        <taxon>Microbulbifer</taxon>
    </lineage>
</organism>
<dbReference type="KEGG" id="micc:AUP74_01017"/>
<feature type="domain" description="Coenzyme F420 hydrogenase/dehydrogenase beta subunit C-terminal" evidence="3">
    <location>
        <begin position="177"/>
        <end position="337"/>
    </location>
</feature>
<keyword evidence="5" id="KW-1185">Reference proteome</keyword>
<dbReference type="RefSeq" id="WP_069946614.1">
    <property type="nucleotide sequence ID" value="NZ_CP014143.1"/>
</dbReference>
<dbReference type="InterPro" id="IPR007516">
    <property type="entry name" value="Co_F420_Hydgase/DH_bsu_N"/>
</dbReference>
<evidence type="ECO:0000313" key="4">
    <source>
        <dbReference type="EMBL" id="AOS96482.1"/>
    </source>
</evidence>
<name>A0A1C9W5R0_9GAMM</name>
<evidence type="ECO:0000259" key="2">
    <source>
        <dbReference type="Pfam" id="PF04422"/>
    </source>
</evidence>